<keyword evidence="1" id="KW-0805">Transcription regulation</keyword>
<dbReference type="PANTHER" id="PTHR30136">
    <property type="entry name" value="HELIX-TURN-HELIX TRANSCRIPTIONAL REGULATOR, ICLR FAMILY"/>
    <property type="match status" value="1"/>
</dbReference>
<keyword evidence="7" id="KW-1185">Reference proteome</keyword>
<dbReference type="Proteomes" id="UP001165422">
    <property type="component" value="Unassembled WGS sequence"/>
</dbReference>
<evidence type="ECO:0000313" key="7">
    <source>
        <dbReference type="Proteomes" id="UP001165422"/>
    </source>
</evidence>
<comment type="caution">
    <text evidence="6">The sequence shown here is derived from an EMBL/GenBank/DDBJ whole genome shotgun (WGS) entry which is preliminary data.</text>
</comment>
<dbReference type="PROSITE" id="PS51077">
    <property type="entry name" value="HTH_ICLR"/>
    <property type="match status" value="1"/>
</dbReference>
<evidence type="ECO:0000313" key="6">
    <source>
        <dbReference type="EMBL" id="MCC9295266.1"/>
    </source>
</evidence>
<evidence type="ECO:0000256" key="3">
    <source>
        <dbReference type="ARBA" id="ARBA00023163"/>
    </source>
</evidence>
<dbReference type="InterPro" id="IPR050707">
    <property type="entry name" value="HTH_MetabolicPath_Reg"/>
</dbReference>
<dbReference type="SUPFAM" id="SSF46785">
    <property type="entry name" value="Winged helix' DNA-binding domain"/>
    <property type="match status" value="1"/>
</dbReference>
<name>A0ABS8N623_9CLOT</name>
<evidence type="ECO:0000259" key="5">
    <source>
        <dbReference type="PROSITE" id="PS51078"/>
    </source>
</evidence>
<reference evidence="6" key="1">
    <citation type="submission" date="2021-11" db="EMBL/GenBank/DDBJ databases">
        <authorList>
            <person name="Qingchun L."/>
            <person name="Dong Z."/>
            <person name="Zongwei Q."/>
            <person name="Jia Z."/>
            <person name="Duotao L."/>
        </authorList>
    </citation>
    <scope>NUCLEOTIDE SEQUENCE</scope>
    <source>
        <strain evidence="6">WLY-B-L2</strain>
    </source>
</reference>
<feature type="domain" description="HTH iclR-type" evidence="4">
    <location>
        <begin position="10"/>
        <end position="72"/>
    </location>
</feature>
<dbReference type="Gene3D" id="1.10.10.10">
    <property type="entry name" value="Winged helix-like DNA-binding domain superfamily/Winged helix DNA-binding domain"/>
    <property type="match status" value="1"/>
</dbReference>
<evidence type="ECO:0000259" key="4">
    <source>
        <dbReference type="PROSITE" id="PS51077"/>
    </source>
</evidence>
<proteinExistence type="predicted"/>
<dbReference type="Gene3D" id="3.30.450.40">
    <property type="match status" value="1"/>
</dbReference>
<dbReference type="Pfam" id="PF01614">
    <property type="entry name" value="IclR_C"/>
    <property type="match status" value="1"/>
</dbReference>
<keyword evidence="2" id="KW-0238">DNA-binding</keyword>
<gene>
    <name evidence="6" type="ORF">LN736_10405</name>
</gene>
<dbReference type="PANTHER" id="PTHR30136:SF24">
    <property type="entry name" value="HTH-TYPE TRANSCRIPTIONAL REPRESSOR ALLR"/>
    <property type="match status" value="1"/>
</dbReference>
<dbReference type="InterPro" id="IPR014757">
    <property type="entry name" value="Tscrpt_reg_IclR_C"/>
</dbReference>
<organism evidence="6 7">
    <name type="scientific">Clostridium aromativorans</name>
    <dbReference type="NCBI Taxonomy" id="2836848"/>
    <lineage>
        <taxon>Bacteria</taxon>
        <taxon>Bacillati</taxon>
        <taxon>Bacillota</taxon>
        <taxon>Clostridia</taxon>
        <taxon>Eubacteriales</taxon>
        <taxon>Clostridiaceae</taxon>
        <taxon>Clostridium</taxon>
    </lineage>
</organism>
<keyword evidence="3" id="KW-0804">Transcription</keyword>
<evidence type="ECO:0000256" key="2">
    <source>
        <dbReference type="ARBA" id="ARBA00023125"/>
    </source>
</evidence>
<dbReference type="EMBL" id="JAJJPB010000012">
    <property type="protein sequence ID" value="MCC9295266.1"/>
    <property type="molecule type" value="Genomic_DNA"/>
</dbReference>
<dbReference type="Pfam" id="PF09339">
    <property type="entry name" value="HTH_IclR"/>
    <property type="match status" value="1"/>
</dbReference>
<dbReference type="PROSITE" id="PS51078">
    <property type="entry name" value="ICLR_ED"/>
    <property type="match status" value="1"/>
</dbReference>
<feature type="domain" description="IclR-ED" evidence="5">
    <location>
        <begin position="66"/>
        <end position="255"/>
    </location>
</feature>
<sequence>MENLESKLLIQSIIRGVDVFQCFKDDNTEMGIKEISGIVNLSESTVYRILSTLEYRGILIQNKKNKKYRLGLSLLKTVNRMNNFKSWSMEANNCMMELQREFNETVNLAVRDEDNAIYINSIGSSHVLRPNLEIGSKYPCHCSGLGKCLLMDFPENKLKMLLKFPLKKFTDKTIVNMDALMKNLKKGRENGYILDYEEFQIGLVCISAPIRAFGNKIVAAISVSIPTVRVNDKICTKIKDKVVKTAREISMKLEN</sequence>
<dbReference type="SUPFAM" id="SSF55781">
    <property type="entry name" value="GAF domain-like"/>
    <property type="match status" value="1"/>
</dbReference>
<evidence type="ECO:0000256" key="1">
    <source>
        <dbReference type="ARBA" id="ARBA00023015"/>
    </source>
</evidence>
<dbReference type="InterPro" id="IPR036390">
    <property type="entry name" value="WH_DNA-bd_sf"/>
</dbReference>
<dbReference type="InterPro" id="IPR005471">
    <property type="entry name" value="Tscrpt_reg_IclR_N"/>
</dbReference>
<dbReference type="InterPro" id="IPR036388">
    <property type="entry name" value="WH-like_DNA-bd_sf"/>
</dbReference>
<dbReference type="RefSeq" id="WP_150355339.1">
    <property type="nucleotide sequence ID" value="NZ_JAJJPB010000012.1"/>
</dbReference>
<accession>A0ABS8N623</accession>
<dbReference type="InterPro" id="IPR029016">
    <property type="entry name" value="GAF-like_dom_sf"/>
</dbReference>
<protein>
    <submittedName>
        <fullName evidence="6">IclR family transcriptional regulator</fullName>
    </submittedName>
</protein>
<dbReference type="SMART" id="SM00346">
    <property type="entry name" value="HTH_ICLR"/>
    <property type="match status" value="1"/>
</dbReference>